<proteinExistence type="predicted"/>
<name>Q7MD89_VIBVY</name>
<protein>
    <submittedName>
        <fullName evidence="1">Uncharacterized protein</fullName>
    </submittedName>
</protein>
<reference evidence="1 2" key="1">
    <citation type="journal article" date="2003" name="Genome Res.">
        <title>Comparative genome analysis of Vibrio vulnificus, a marine pathogen.</title>
        <authorList>
            <person name="Chen C.Y."/>
            <person name="Wu K.M."/>
            <person name="Chang Y.C."/>
            <person name="Chang C.H."/>
            <person name="Tsai H.C."/>
            <person name="Liao T.L."/>
            <person name="Liu Y.M."/>
            <person name="Chen H.J."/>
            <person name="Shen A.B."/>
            <person name="Li J.C."/>
            <person name="Su T.L."/>
            <person name="Shao C.P."/>
            <person name="Lee C.T."/>
            <person name="Hor L.I."/>
            <person name="Tsai S.F."/>
        </authorList>
    </citation>
    <scope>NUCLEOTIDE SEQUENCE [LARGE SCALE GENOMIC DNA]</scope>
    <source>
        <strain evidence="1 2">YJ016</strain>
    </source>
</reference>
<dbReference type="HOGENOM" id="CLU_3086169_0_0_6"/>
<evidence type="ECO:0000313" key="1">
    <source>
        <dbReference type="EMBL" id="BAC97173.1"/>
    </source>
</evidence>
<dbReference type="KEGG" id="vvy:VVA1147"/>
<gene>
    <name evidence="1" type="ordered locus">VVA1147</name>
</gene>
<organism evidence="1 2">
    <name type="scientific">Vibrio vulnificus (strain YJ016)</name>
    <dbReference type="NCBI Taxonomy" id="196600"/>
    <lineage>
        <taxon>Bacteria</taxon>
        <taxon>Pseudomonadati</taxon>
        <taxon>Pseudomonadota</taxon>
        <taxon>Gammaproteobacteria</taxon>
        <taxon>Vibrionales</taxon>
        <taxon>Vibrionaceae</taxon>
        <taxon>Vibrio</taxon>
    </lineage>
</organism>
<accession>Q7MD89</accession>
<dbReference type="AlphaFoldDB" id="Q7MD89"/>
<dbReference type="Proteomes" id="UP000002675">
    <property type="component" value="Chromosome II"/>
</dbReference>
<evidence type="ECO:0000313" key="2">
    <source>
        <dbReference type="Proteomes" id="UP000002675"/>
    </source>
</evidence>
<dbReference type="EMBL" id="BA000038">
    <property type="protein sequence ID" value="BAC97173.1"/>
    <property type="molecule type" value="Genomic_DNA"/>
</dbReference>
<sequence>MAHVIVIIANGQRAPFVDGEARVRGGENQNIADIEFTLCRDLDKRVLIHDRG</sequence>